<keyword evidence="3" id="KW-0805">Transcription regulation</keyword>
<evidence type="ECO:0000256" key="2">
    <source>
        <dbReference type="ARBA" id="ARBA00022737"/>
    </source>
</evidence>
<evidence type="ECO:0000313" key="7">
    <source>
        <dbReference type="EMBL" id="KAJ0965712.1"/>
    </source>
</evidence>
<gene>
    <name evidence="7" type="ORF">J5N97_026850</name>
</gene>
<proteinExistence type="inferred from homology"/>
<reference evidence="7" key="1">
    <citation type="submission" date="2021-03" db="EMBL/GenBank/DDBJ databases">
        <authorList>
            <person name="Li Z."/>
            <person name="Yang C."/>
        </authorList>
    </citation>
    <scope>NUCLEOTIDE SEQUENCE</scope>
    <source>
        <strain evidence="7">Dzin_1.0</strain>
        <tissue evidence="7">Leaf</tissue>
    </source>
</reference>
<evidence type="ECO:0000256" key="3">
    <source>
        <dbReference type="ARBA" id="ARBA00023015"/>
    </source>
</evidence>
<dbReference type="InterPro" id="IPR051650">
    <property type="entry name" value="SL_signaling_regulator"/>
</dbReference>
<dbReference type="SUPFAM" id="SSF81923">
    <property type="entry name" value="Double Clp-N motif"/>
    <property type="match status" value="1"/>
</dbReference>
<reference evidence="7" key="2">
    <citation type="journal article" date="2022" name="Hortic Res">
        <title>The genome of Dioscorea zingiberensis sheds light on the biosynthesis, origin and evolution of the medicinally important diosgenin saponins.</title>
        <authorList>
            <person name="Li Y."/>
            <person name="Tan C."/>
            <person name="Li Z."/>
            <person name="Guo J."/>
            <person name="Li S."/>
            <person name="Chen X."/>
            <person name="Wang C."/>
            <person name="Dai X."/>
            <person name="Yang H."/>
            <person name="Song W."/>
            <person name="Hou L."/>
            <person name="Xu J."/>
            <person name="Tong Z."/>
            <person name="Xu A."/>
            <person name="Yuan X."/>
            <person name="Wang W."/>
            <person name="Yang Q."/>
            <person name="Chen L."/>
            <person name="Sun Z."/>
            <person name="Wang K."/>
            <person name="Pan B."/>
            <person name="Chen J."/>
            <person name="Bao Y."/>
            <person name="Liu F."/>
            <person name="Qi X."/>
            <person name="Gang D.R."/>
            <person name="Wen J."/>
            <person name="Li J."/>
        </authorList>
    </citation>
    <scope>NUCLEOTIDE SEQUENCE</scope>
    <source>
        <strain evidence="7">Dzin_1.0</strain>
    </source>
</reference>
<dbReference type="Pfam" id="PF23569">
    <property type="entry name" value="NBD_SMAX1"/>
    <property type="match status" value="1"/>
</dbReference>
<dbReference type="Proteomes" id="UP001085076">
    <property type="component" value="Miscellaneous, Linkage group lg08"/>
</dbReference>
<dbReference type="EMBL" id="JAGGNH010000008">
    <property type="protein sequence ID" value="KAJ0965712.1"/>
    <property type="molecule type" value="Genomic_DNA"/>
</dbReference>
<dbReference type="Pfam" id="PF02861">
    <property type="entry name" value="Clp_N"/>
    <property type="match status" value="1"/>
</dbReference>
<dbReference type="Gene3D" id="3.40.50.300">
    <property type="entry name" value="P-loop containing nucleotide triphosphate hydrolases"/>
    <property type="match status" value="1"/>
</dbReference>
<dbReference type="PANTHER" id="PTHR43572:SF13">
    <property type="entry name" value="PROTEIN SUPPRESSOR OF MAX2 1"/>
    <property type="match status" value="1"/>
</dbReference>
<comment type="similarity">
    <text evidence="1">Belongs to the ClpA/ClpB family.</text>
</comment>
<dbReference type="SUPFAM" id="SSF52540">
    <property type="entry name" value="P-loop containing nucleoside triphosphate hydrolases"/>
    <property type="match status" value="1"/>
</dbReference>
<evidence type="ECO:0000313" key="8">
    <source>
        <dbReference type="Proteomes" id="UP001085076"/>
    </source>
</evidence>
<keyword evidence="8" id="KW-1185">Reference proteome</keyword>
<dbReference type="InterPro" id="IPR036628">
    <property type="entry name" value="Clp_N_dom_sf"/>
</dbReference>
<dbReference type="OrthoDB" id="1929681at2759"/>
<dbReference type="InterPro" id="IPR004176">
    <property type="entry name" value="Clp_R_N"/>
</dbReference>
<protein>
    <recommendedName>
        <fullName evidence="6">Clp R domain-containing protein</fullName>
    </recommendedName>
</protein>
<keyword evidence="2 5" id="KW-0677">Repeat</keyword>
<dbReference type="PANTHER" id="PTHR43572">
    <property type="entry name" value="CHAPERONE PROTEIN CLPD, CHLOROPLASTIC"/>
    <property type="match status" value="1"/>
</dbReference>
<evidence type="ECO:0000256" key="4">
    <source>
        <dbReference type="ARBA" id="ARBA00023163"/>
    </source>
</evidence>
<sequence length="747" mass="81176">MRAGLATIHQTLTPAAAGVLTASIAEAARRGHGQTTPLHVAATLLASPSGMLRQACLRSHPTTSHPLQCRALELCFSVALDRLPAATAATVAEPPLSNALVAALKRAQAHQRRGCPESQQQPLLAVRVELEQLVVSILDDPGVSRVMREASFSSPAVKAVIEPKNHYVVHPKLQAPLLTAGAENVNRVVEILSRANKRNPVLVGDAGPASVLKEVLQRIELGEVAGVKARIVTLDGEMKIGVVREMIERERGRGVVVDMGDLKWVVEGGGAVVEEMGRVFKRFTGGGGGSLWLVGTATCETYLRCQVYHPCMERDWDLQPISIASRSPLFPRNGMVRNSVEYLGTGMTMRRGEEEGDASRRLYKEKYEKEVVKIDSEKHEKFGSRQSLPPWLQSATGGRPLVKNSVSFQSKLLAVASPPGSPVKTDLVLGRREEKINGEQSYMDTFKRLLKGVTEKVGWQPEAASAAVSAVLQPKPRGDKWLLFSGSDRIGHTKMASALSKLMFGTCPVCVSFSENCEPDTNLRGRQSVDRIVEAIKHNPFGMLVLKDIDRADGIVRGAIKHAIVHGRLIDSYGREISLGSVVFILTADCPPDELKYSAESLVQCEQKILHSTDSGWHLAGKRKANWLCSSESLVKPRKDTHLSFDLNLAAGADEDSTEASQNSSDLTVDSELEYENSRLTSIKQLPSPISELIKLVDYTIVFKPFDPLTAELTMNTGNTSPVLIDNNVFDQMLGSVCHSGSTGGMD</sequence>
<dbReference type="InterPro" id="IPR058680">
    <property type="entry name" value="NBD_SMAX1-like"/>
</dbReference>
<keyword evidence="4" id="KW-0804">Transcription</keyword>
<dbReference type="InterPro" id="IPR027417">
    <property type="entry name" value="P-loop_NTPase"/>
</dbReference>
<dbReference type="AlphaFoldDB" id="A0A9D5C489"/>
<evidence type="ECO:0000256" key="1">
    <source>
        <dbReference type="ARBA" id="ARBA00008675"/>
    </source>
</evidence>
<evidence type="ECO:0000256" key="5">
    <source>
        <dbReference type="PROSITE-ProRule" id="PRU01251"/>
    </source>
</evidence>
<dbReference type="PROSITE" id="PS51903">
    <property type="entry name" value="CLP_R"/>
    <property type="match status" value="1"/>
</dbReference>
<name>A0A9D5C489_9LILI</name>
<organism evidence="7 8">
    <name type="scientific">Dioscorea zingiberensis</name>
    <dbReference type="NCBI Taxonomy" id="325984"/>
    <lineage>
        <taxon>Eukaryota</taxon>
        <taxon>Viridiplantae</taxon>
        <taxon>Streptophyta</taxon>
        <taxon>Embryophyta</taxon>
        <taxon>Tracheophyta</taxon>
        <taxon>Spermatophyta</taxon>
        <taxon>Magnoliopsida</taxon>
        <taxon>Liliopsida</taxon>
        <taxon>Dioscoreales</taxon>
        <taxon>Dioscoreaceae</taxon>
        <taxon>Dioscorea</taxon>
    </lineage>
</organism>
<accession>A0A9D5C489</accession>
<comment type="caution">
    <text evidence="7">The sequence shown here is derived from an EMBL/GenBank/DDBJ whole genome shotgun (WGS) entry which is preliminary data.</text>
</comment>
<evidence type="ECO:0000259" key="6">
    <source>
        <dbReference type="PROSITE" id="PS51903"/>
    </source>
</evidence>
<dbReference type="FunFam" id="1.10.1780.10:FF:000005">
    <property type="entry name" value="protein SUPPRESSOR OF MAX2 1"/>
    <property type="match status" value="1"/>
</dbReference>
<dbReference type="Gene3D" id="1.10.1780.10">
    <property type="entry name" value="Clp, N-terminal domain"/>
    <property type="match status" value="1"/>
</dbReference>
<feature type="domain" description="Clp R" evidence="6">
    <location>
        <begin position="8"/>
        <end position="168"/>
    </location>
</feature>